<dbReference type="GeneID" id="117367658"/>
<feature type="region of interest" description="Disordered" evidence="1">
    <location>
        <begin position="1"/>
        <end position="34"/>
    </location>
</feature>
<gene>
    <name evidence="3" type="primary">LOC117367658</name>
</gene>
<feature type="region of interest" description="Disordered" evidence="1">
    <location>
        <begin position="169"/>
        <end position="190"/>
    </location>
</feature>
<accession>A0A6P8SCH0</accession>
<dbReference type="OrthoDB" id="7700504at2759"/>
<reference evidence="3" key="1">
    <citation type="submission" date="2025-08" db="UniProtKB">
        <authorList>
            <consortium name="RefSeq"/>
        </authorList>
    </citation>
    <scope>IDENTIFICATION</scope>
</reference>
<evidence type="ECO:0000313" key="3">
    <source>
        <dbReference type="RefSeq" id="XP_033816330.1"/>
    </source>
</evidence>
<dbReference type="InParanoid" id="A0A6P8SCH0"/>
<name>A0A6P8SCH0_GEOSA</name>
<evidence type="ECO:0000256" key="1">
    <source>
        <dbReference type="SAM" id="MobiDB-lite"/>
    </source>
</evidence>
<protein>
    <submittedName>
        <fullName evidence="3">Uncharacterized protein LOC117367658 isoform X1</fullName>
    </submittedName>
</protein>
<dbReference type="PANTHER" id="PTHR46601:SF1">
    <property type="entry name" value="ADF-H DOMAIN-CONTAINING PROTEIN"/>
    <property type="match status" value="1"/>
</dbReference>
<feature type="compositionally biased region" description="Polar residues" evidence="1">
    <location>
        <begin position="13"/>
        <end position="25"/>
    </location>
</feature>
<dbReference type="RefSeq" id="XP_033816330.1">
    <property type="nucleotide sequence ID" value="XM_033960439.1"/>
</dbReference>
<organism evidence="2 3">
    <name type="scientific">Geotrypetes seraphini</name>
    <name type="common">Gaboon caecilian</name>
    <name type="synonym">Caecilia seraphini</name>
    <dbReference type="NCBI Taxonomy" id="260995"/>
    <lineage>
        <taxon>Eukaryota</taxon>
        <taxon>Metazoa</taxon>
        <taxon>Chordata</taxon>
        <taxon>Craniata</taxon>
        <taxon>Vertebrata</taxon>
        <taxon>Euteleostomi</taxon>
        <taxon>Amphibia</taxon>
        <taxon>Gymnophiona</taxon>
        <taxon>Geotrypetes</taxon>
    </lineage>
</organism>
<dbReference type="AlphaFoldDB" id="A0A6P8SCH0"/>
<keyword evidence="2" id="KW-1185">Reference proteome</keyword>
<dbReference type="PANTHER" id="PTHR46601">
    <property type="entry name" value="ULP_PROTEASE DOMAIN-CONTAINING PROTEIN"/>
    <property type="match status" value="1"/>
</dbReference>
<proteinExistence type="predicted"/>
<dbReference type="KEGG" id="gsh:117367658"/>
<sequence>MSFTHLSRKKEISNLNPSQQLQNSEGNRKDVSGDSYLMETNNKLEPCNIGIYDSSECQKSSTFYSGESCLKLISDFSLPDQELIKRRSGLSTLSVESNICTHHEALILTKFEFLQKNCCNLLRKQNHSNIKGLHPIDLPTADLKAITKHEFKPGQKLSPRCRQDLCVKLQDPSSPKSDSDSDDPTNASENLSASFSPLVISPLKIQRISKQNSLSYAKHKLSEAPNAIADQIAVIDDLTPANIKAEPESGQCKRCSDCDLLLTELKQKLELSSNREKIQILTLAPHSWTVEKTALEFGVSTRMVKKARKLKQQDGILAVPVTKRGKVLAQQITQKVLDFYEDNEISRICPGEKDYVSVWISGEKVQKQKRLLLCNLKELYTTYCSQHGPEIRFSKFCEL</sequence>
<dbReference type="Proteomes" id="UP000515159">
    <property type="component" value="Chromosome 10"/>
</dbReference>
<evidence type="ECO:0000313" key="2">
    <source>
        <dbReference type="Proteomes" id="UP000515159"/>
    </source>
</evidence>